<proteinExistence type="predicted"/>
<accession>A0ABR8JW04</accession>
<dbReference type="Proteomes" id="UP000606003">
    <property type="component" value="Unassembled WGS sequence"/>
</dbReference>
<protein>
    <recommendedName>
        <fullName evidence="2">Polysaccharide lyase 14 domain-containing protein</fullName>
    </recommendedName>
</protein>
<comment type="caution">
    <text evidence="3">The sequence shown here is derived from an EMBL/GenBank/DDBJ whole genome shotgun (WGS) entry which is preliminary data.</text>
</comment>
<feature type="chain" id="PRO_5046657714" description="Polysaccharide lyase 14 domain-containing protein" evidence="1">
    <location>
        <begin position="25"/>
        <end position="298"/>
    </location>
</feature>
<name>A0ABR8JW04_9BACT</name>
<evidence type="ECO:0000259" key="2">
    <source>
        <dbReference type="Pfam" id="PF21294"/>
    </source>
</evidence>
<sequence length="298" mass="33327">MKRTKFTQKGAVCLLFATALLVSCEKDNPLQTTTNGDYKIDPVRSNAIFSNIPLKTFTAANHEYTAAEYAADFGDNSKTDNWRGGKQWIIDNSLRVHLDDGYSYTNGLVASNNVSDGTDYDMSYSFKFDPAFTFSEGGKLGWGFEIGDGASACNVPTAGHGASVRLMWKRTSTTTHAIKPYVYYFDMPNTPAYHCGDNPQSKQFDGLEKGAWYNVYIHVTSNTYSNRNGYLKILIKKSTATTWTELANIPDIRWTNDHNYRKITRISFDTFRGGDDTSWSGPAGDIFYDDVKVNQLAP</sequence>
<dbReference type="PANTHER" id="PTHR40124">
    <property type="match status" value="1"/>
</dbReference>
<dbReference type="PANTHER" id="PTHR40124:SF1">
    <property type="entry name" value="DISAGGREGATASE RELATED REPEAT PROTEIN"/>
    <property type="match status" value="1"/>
</dbReference>
<dbReference type="PROSITE" id="PS51257">
    <property type="entry name" value="PROKAR_LIPOPROTEIN"/>
    <property type="match status" value="1"/>
</dbReference>
<keyword evidence="4" id="KW-1185">Reference proteome</keyword>
<dbReference type="RefSeq" id="WP_190925450.1">
    <property type="nucleotide sequence ID" value="NZ_JACXAC010000004.1"/>
</dbReference>
<reference evidence="3 4" key="1">
    <citation type="submission" date="2020-09" db="EMBL/GenBank/DDBJ databases">
        <authorList>
            <person name="Kim M.K."/>
        </authorList>
    </citation>
    <scope>NUCLEOTIDE SEQUENCE [LARGE SCALE GENOMIC DNA]</scope>
    <source>
        <strain evidence="3 4">BT189</strain>
    </source>
</reference>
<dbReference type="InterPro" id="IPR048958">
    <property type="entry name" value="Polysacc_lyase_14"/>
</dbReference>
<evidence type="ECO:0000313" key="3">
    <source>
        <dbReference type="EMBL" id="MBD2723133.1"/>
    </source>
</evidence>
<dbReference type="Pfam" id="PF21294">
    <property type="entry name" value="Polysacc_lyase_14"/>
    <property type="match status" value="1"/>
</dbReference>
<keyword evidence="1" id="KW-0732">Signal</keyword>
<evidence type="ECO:0000313" key="4">
    <source>
        <dbReference type="Proteomes" id="UP000606003"/>
    </source>
</evidence>
<feature type="domain" description="Polysaccharide lyase 14" evidence="2">
    <location>
        <begin position="100"/>
        <end position="283"/>
    </location>
</feature>
<organism evidence="3 4">
    <name type="scientific">Hymenobacter armeniacus</name>
    <dbReference type="NCBI Taxonomy" id="2771358"/>
    <lineage>
        <taxon>Bacteria</taxon>
        <taxon>Pseudomonadati</taxon>
        <taxon>Bacteroidota</taxon>
        <taxon>Cytophagia</taxon>
        <taxon>Cytophagales</taxon>
        <taxon>Hymenobacteraceae</taxon>
        <taxon>Hymenobacter</taxon>
    </lineage>
</organism>
<dbReference type="Gene3D" id="2.60.120.200">
    <property type="match status" value="1"/>
</dbReference>
<gene>
    <name evidence="3" type="ORF">IC234_13450</name>
</gene>
<dbReference type="EMBL" id="JACXAC010000004">
    <property type="protein sequence ID" value="MBD2723133.1"/>
    <property type="molecule type" value="Genomic_DNA"/>
</dbReference>
<evidence type="ECO:0000256" key="1">
    <source>
        <dbReference type="SAM" id="SignalP"/>
    </source>
</evidence>
<feature type="signal peptide" evidence="1">
    <location>
        <begin position="1"/>
        <end position="24"/>
    </location>
</feature>